<dbReference type="PANTHER" id="PTHR37423:SF2">
    <property type="entry name" value="MEMBRANE-BOUND LYTIC MUREIN TRANSGLYCOSYLASE C"/>
    <property type="match status" value="1"/>
</dbReference>
<feature type="domain" description="Solute-binding protein family 3/N-terminal" evidence="5">
    <location>
        <begin position="59"/>
        <end position="300"/>
    </location>
</feature>
<dbReference type="InterPro" id="IPR001638">
    <property type="entry name" value="Solute-binding_3/MltF_N"/>
</dbReference>
<sequence length="487" mass="53468">MVLVAVWVCLGSAEAIAQHVLEDQDTAALTDAELTEDALIAAMLRPWTGDLDGMVQRGFVRMGVPQEPMTFVYEGAKQSGIAVEFGREFEAHLRKTLGPKAQTLTVALMPLTRDKMIDALVDGRVDVLSANLTVTPRRSERVDFADPMLRDVSELLVTGPAAPDIATLDDLGTIGVHVRPSSSYHEHLVALNATRSGAGLVPIPIIAADEALEDYDLAELVNVGVIPAVILDSHKAELFKQIFENLDVHDDLVFSRDGKIAWAIRKGSPELMKATNAFVAKARKGTELGNILYRRWIADPTRVVNAIAPGEDTKFVETIGYIRRHATTYDFDPVLIAAQGYQESRLDQSKRSDAGAIGVMQVMPATARDPNVDIPDIQVAERNVEAGVKYLRHLRMVYFNDPAITPFDQACFAFAAYNAGPGNIRKARMRAESMGLDPNVWFGNVEVAAGRTISQEPLVYVRNILKYYTTYKIFQAEHTAAPSADHE</sequence>
<dbReference type="SUPFAM" id="SSF53955">
    <property type="entry name" value="Lysozyme-like"/>
    <property type="match status" value="1"/>
</dbReference>
<dbReference type="Proteomes" id="UP001251085">
    <property type="component" value="Unassembled WGS sequence"/>
</dbReference>
<evidence type="ECO:0000313" key="7">
    <source>
        <dbReference type="Proteomes" id="UP001251085"/>
    </source>
</evidence>
<evidence type="ECO:0000256" key="2">
    <source>
        <dbReference type="ARBA" id="ARBA00007734"/>
    </source>
</evidence>
<dbReference type="RefSeq" id="WP_311760767.1">
    <property type="nucleotide sequence ID" value="NZ_JAVRQI010000014.1"/>
</dbReference>
<keyword evidence="4" id="KW-0998">Cell outer membrane</keyword>
<dbReference type="CDD" id="cd13403">
    <property type="entry name" value="MLTF-like"/>
    <property type="match status" value="1"/>
</dbReference>
<organism evidence="6 7">
    <name type="scientific">Paracoccus broussonetiae</name>
    <dbReference type="NCBI Taxonomy" id="3075834"/>
    <lineage>
        <taxon>Bacteria</taxon>
        <taxon>Pseudomonadati</taxon>
        <taxon>Pseudomonadota</taxon>
        <taxon>Alphaproteobacteria</taxon>
        <taxon>Rhodobacterales</taxon>
        <taxon>Paracoccaceae</taxon>
        <taxon>Paracoccus</taxon>
    </lineage>
</organism>
<comment type="caution">
    <text evidence="6">The sequence shown here is derived from an EMBL/GenBank/DDBJ whole genome shotgun (WGS) entry which is preliminary data.</text>
</comment>
<evidence type="ECO:0000256" key="4">
    <source>
        <dbReference type="ARBA" id="ARBA00023237"/>
    </source>
</evidence>
<accession>A0ABU3EHE8</accession>
<dbReference type="SMART" id="SM00062">
    <property type="entry name" value="PBPb"/>
    <property type="match status" value="1"/>
</dbReference>
<comment type="similarity">
    <text evidence="3">Belongs to the virb1 family.</text>
</comment>
<dbReference type="Pfam" id="PF00497">
    <property type="entry name" value="SBP_bac_3"/>
    <property type="match status" value="1"/>
</dbReference>
<gene>
    <name evidence="6" type="ORF">RM190_17530</name>
</gene>
<evidence type="ECO:0000313" key="6">
    <source>
        <dbReference type="EMBL" id="MDT1063676.1"/>
    </source>
</evidence>
<dbReference type="PANTHER" id="PTHR37423">
    <property type="entry name" value="SOLUBLE LYTIC MUREIN TRANSGLYCOSYLASE-RELATED"/>
    <property type="match status" value="1"/>
</dbReference>
<evidence type="ECO:0000256" key="1">
    <source>
        <dbReference type="ARBA" id="ARBA00004339"/>
    </source>
</evidence>
<proteinExistence type="inferred from homology"/>
<evidence type="ECO:0000259" key="5">
    <source>
        <dbReference type="SMART" id="SM00062"/>
    </source>
</evidence>
<name>A0ABU3EHE8_9RHOB</name>
<keyword evidence="4" id="KW-0472">Membrane</keyword>
<dbReference type="Pfam" id="PF01464">
    <property type="entry name" value="SLT"/>
    <property type="match status" value="1"/>
</dbReference>
<dbReference type="InterPro" id="IPR023346">
    <property type="entry name" value="Lysozyme-like_dom_sf"/>
</dbReference>
<comment type="similarity">
    <text evidence="2">Belongs to the transglycosylase Slt family.</text>
</comment>
<keyword evidence="7" id="KW-1185">Reference proteome</keyword>
<dbReference type="CDD" id="cd01009">
    <property type="entry name" value="PBP2_YfhD_N"/>
    <property type="match status" value="1"/>
</dbReference>
<dbReference type="Gene3D" id="1.10.530.10">
    <property type="match status" value="1"/>
</dbReference>
<dbReference type="Gene3D" id="3.40.190.10">
    <property type="entry name" value="Periplasmic binding protein-like II"/>
    <property type="match status" value="2"/>
</dbReference>
<reference evidence="7" key="1">
    <citation type="submission" date="2023-07" db="EMBL/GenBank/DDBJ databases">
        <title>Characterization of two Paracoccaceae strains isolated from Phycosphere and proposal of Xinfangfangia lacusdiani sp. nov.</title>
        <authorList>
            <person name="Deng Y."/>
            <person name="Zhang Y.Q."/>
        </authorList>
    </citation>
    <scope>NUCLEOTIDE SEQUENCE [LARGE SCALE GENOMIC DNA]</scope>
    <source>
        <strain evidence="7">CPCC 101403</strain>
    </source>
</reference>
<dbReference type="InterPro" id="IPR008258">
    <property type="entry name" value="Transglycosylase_SLT_dom_1"/>
</dbReference>
<evidence type="ECO:0000256" key="3">
    <source>
        <dbReference type="ARBA" id="ARBA00009387"/>
    </source>
</evidence>
<dbReference type="EMBL" id="JAVRQI010000014">
    <property type="protein sequence ID" value="MDT1063676.1"/>
    <property type="molecule type" value="Genomic_DNA"/>
</dbReference>
<protein>
    <submittedName>
        <fullName evidence="6">Lytic transglycosylase F</fullName>
    </submittedName>
</protein>
<dbReference type="SUPFAM" id="SSF53850">
    <property type="entry name" value="Periplasmic binding protein-like II"/>
    <property type="match status" value="1"/>
</dbReference>
<comment type="subcellular location">
    <subcellularLocation>
        <location evidence="1">Cell outer membrane</location>
        <topology evidence="1">Peripheral membrane protein</topology>
    </subcellularLocation>
</comment>